<gene>
    <name evidence="1" type="ORF">BAUCODRAFT_129765</name>
</gene>
<name>M2MMR1_BAUPA</name>
<dbReference type="AlphaFoldDB" id="M2MMR1"/>
<sequence length="863" mass="95753">MSSSAILVAGAVSYNHLVYRSTLPLCEPSLEYHIAGGEEDDIAQLVIRPGGAELVAALLTAAAPRQGIHVSGPQSQGVITSCLKHTASCVCDLAVDDPISPARLRYTIERQRRIGQAPIWRSPSLGTSSPQPGSTVVILGSGEAFKDVEPALDFLQRVRPRYIIHQHTKPLASGRLWDLLRHGPLTRESVPEPDYLAIVVDADDLRANNIAISRALSWEATAEDFVRNLGSNGRLDTLVTCPNLIVRFGEEGVIHHRGRDAGDPKLYYHPRKTEGEGQPGCGVSMIETSSAFIAGLALGFANNYPPDIGKGIRYGMAAADRLSSLGFVHDTIDDGPGFPTDDIMQDLVPTRQHAAVTIPSARISSGEKWSIFNATTGDPAELARQIVTVGPAKALSFCPTQRFGDILAIDRAEQEGMRAVVEAVEERLRTQTSSPTSVGVIGPPGSGKHFTAKNVAKHVSAGRAVQTLVYNARLLRSNDLIAACHEIRDYIASGDLTIVTFENFESMLEPGSELLRDFLALMQDGIFTDNGHVRRVGSPLFFFLVNHEGGVEGGTFDVPPTPVTPTSSELRERVGTQPSVLLDHLHGILQVTGPNQGGLQDKAYPVRRAIMLRQILKERYPHLEVDGKMRVEEGVLHALLLVPSYKLGLRSLEKIISTSRLSGRSRFDVAALPPEEQIQLHVDGRIFMSYLRSPRLQPALRERLAQGLFETYKKRRKEMCKTDEDRKALESDRSYRDWDDLSGELKESTRSQADDIPRKLRAVGCFMLNEERSEPLVRVAAFSEEELLMLSEMEHERFNAERLQRQWRMGPRNSKQRLTPFLVPWRDLTQEWKDVDSVMVECVPRILEKQGWYIYRMKDEVDV</sequence>
<evidence type="ECO:0000313" key="2">
    <source>
        <dbReference type="Proteomes" id="UP000011761"/>
    </source>
</evidence>
<evidence type="ECO:0008006" key="3">
    <source>
        <dbReference type="Google" id="ProtNLM"/>
    </source>
</evidence>
<dbReference type="GeneID" id="19108206"/>
<dbReference type="OrthoDB" id="5305673at2759"/>
<dbReference type="EMBL" id="KB445553">
    <property type="protein sequence ID" value="EMC97976.1"/>
    <property type="molecule type" value="Genomic_DNA"/>
</dbReference>
<accession>M2MMR1</accession>
<dbReference type="KEGG" id="bcom:BAUCODRAFT_129765"/>
<dbReference type="InterPro" id="IPR027417">
    <property type="entry name" value="P-loop_NTPase"/>
</dbReference>
<evidence type="ECO:0000313" key="1">
    <source>
        <dbReference type="EMBL" id="EMC97976.1"/>
    </source>
</evidence>
<dbReference type="RefSeq" id="XP_007674828.1">
    <property type="nucleotide sequence ID" value="XM_007676638.1"/>
</dbReference>
<organism evidence="1 2">
    <name type="scientific">Baudoinia panamericana (strain UAMH 10762)</name>
    <name type="common">Angels' share fungus</name>
    <name type="synonym">Baudoinia compniacensis (strain UAMH 10762)</name>
    <dbReference type="NCBI Taxonomy" id="717646"/>
    <lineage>
        <taxon>Eukaryota</taxon>
        <taxon>Fungi</taxon>
        <taxon>Dikarya</taxon>
        <taxon>Ascomycota</taxon>
        <taxon>Pezizomycotina</taxon>
        <taxon>Dothideomycetes</taxon>
        <taxon>Dothideomycetidae</taxon>
        <taxon>Mycosphaerellales</taxon>
        <taxon>Teratosphaeriaceae</taxon>
        <taxon>Baudoinia</taxon>
    </lineage>
</organism>
<dbReference type="HOGENOM" id="CLU_015856_0_0_1"/>
<protein>
    <recommendedName>
        <fullName evidence="3">Ryanodine receptor Ryr domain-containing protein</fullName>
    </recommendedName>
</protein>
<dbReference type="OMA" id="EMEHERF"/>
<reference evidence="1 2" key="1">
    <citation type="journal article" date="2012" name="PLoS Pathog.">
        <title>Diverse lifestyles and strategies of plant pathogenesis encoded in the genomes of eighteen Dothideomycetes fungi.</title>
        <authorList>
            <person name="Ohm R.A."/>
            <person name="Feau N."/>
            <person name="Henrissat B."/>
            <person name="Schoch C.L."/>
            <person name="Horwitz B.A."/>
            <person name="Barry K.W."/>
            <person name="Condon B.J."/>
            <person name="Copeland A.C."/>
            <person name="Dhillon B."/>
            <person name="Glaser F."/>
            <person name="Hesse C.N."/>
            <person name="Kosti I."/>
            <person name="LaButti K."/>
            <person name="Lindquist E.A."/>
            <person name="Lucas S."/>
            <person name="Salamov A.A."/>
            <person name="Bradshaw R.E."/>
            <person name="Ciuffetti L."/>
            <person name="Hamelin R.C."/>
            <person name="Kema G.H.J."/>
            <person name="Lawrence C."/>
            <person name="Scott J.A."/>
            <person name="Spatafora J.W."/>
            <person name="Turgeon B.G."/>
            <person name="de Wit P.J.G.M."/>
            <person name="Zhong S."/>
            <person name="Goodwin S.B."/>
            <person name="Grigoriev I.V."/>
        </authorList>
    </citation>
    <scope>NUCLEOTIDE SEQUENCE [LARGE SCALE GENOMIC DNA]</scope>
    <source>
        <strain evidence="1 2">UAMH 10762</strain>
    </source>
</reference>
<dbReference type="eggNOG" id="ENOG502SN4Z">
    <property type="taxonomic scope" value="Eukaryota"/>
</dbReference>
<dbReference type="Gene3D" id="6.20.350.10">
    <property type="match status" value="1"/>
</dbReference>
<dbReference type="SUPFAM" id="SSF52540">
    <property type="entry name" value="P-loop containing nucleoside triphosphate hydrolases"/>
    <property type="match status" value="1"/>
</dbReference>
<proteinExistence type="predicted"/>
<keyword evidence="2" id="KW-1185">Reference proteome</keyword>
<dbReference type="Proteomes" id="UP000011761">
    <property type="component" value="Unassembled WGS sequence"/>
</dbReference>